<keyword evidence="2" id="KW-1185">Reference proteome</keyword>
<protein>
    <recommendedName>
        <fullName evidence="3">Nucleoside triphosphate hydrolase</fullName>
    </recommendedName>
</protein>
<name>A0A086Y1V1_9RHOB</name>
<evidence type="ECO:0000313" key="1">
    <source>
        <dbReference type="EMBL" id="KFI28251.1"/>
    </source>
</evidence>
<dbReference type="AlphaFoldDB" id="A0A086Y1V1"/>
<dbReference type="STRING" id="1105367.CG50_15325"/>
<dbReference type="Gene3D" id="3.40.50.300">
    <property type="entry name" value="P-loop containing nucleotide triphosphate hydrolases"/>
    <property type="match status" value="3"/>
</dbReference>
<dbReference type="Proteomes" id="UP000028824">
    <property type="component" value="Unassembled WGS sequence"/>
</dbReference>
<dbReference type="EMBL" id="JFZB01000007">
    <property type="protein sequence ID" value="KFI28251.1"/>
    <property type="molecule type" value="Genomic_DNA"/>
</dbReference>
<gene>
    <name evidence="1" type="ORF">CG50_15325</name>
</gene>
<accession>A0A086Y1V1</accession>
<proteinExistence type="predicted"/>
<evidence type="ECO:0008006" key="3">
    <source>
        <dbReference type="Google" id="ProtNLM"/>
    </source>
</evidence>
<comment type="caution">
    <text evidence="1">The sequence shown here is derived from an EMBL/GenBank/DDBJ whole genome shotgun (WGS) entry which is preliminary data.</text>
</comment>
<dbReference type="InterPro" id="IPR027417">
    <property type="entry name" value="P-loop_NTPase"/>
</dbReference>
<sequence length="209" mass="22388">MPSELRVERADLAAHLRQLGEGRMLIAISGAPGAGKSTLAAEIAADLNARTPGSAAVVAMDGFHLPNDELDARGLLARKGAPETFDAAGLLALLSTLKTAREDIRVPLFDRAADAVLPDAGSVPASTQFVLVEGNYLLLNRPVWRGLFPLFDLTIRLSVPETVLRTRLAARWSDLPETEARARIEANDLPNGRILAREGRAADLVVVTR</sequence>
<dbReference type="PANTHER" id="PTHR10285">
    <property type="entry name" value="URIDINE KINASE"/>
    <property type="match status" value="1"/>
</dbReference>
<evidence type="ECO:0000313" key="2">
    <source>
        <dbReference type="Proteomes" id="UP000028824"/>
    </source>
</evidence>
<reference evidence="1 2" key="1">
    <citation type="submission" date="2014-03" db="EMBL/GenBank/DDBJ databases">
        <title>Genome of Paenirhodobacter enshiensis DW2-9.</title>
        <authorList>
            <person name="Wang D."/>
            <person name="Wang G."/>
        </authorList>
    </citation>
    <scope>NUCLEOTIDE SEQUENCE [LARGE SCALE GENOMIC DNA]</scope>
    <source>
        <strain evidence="1 2">DW2-9</strain>
    </source>
</reference>
<dbReference type="OrthoDB" id="1550976at2"/>
<dbReference type="SUPFAM" id="SSF52540">
    <property type="entry name" value="P-loop containing nucleoside triphosphate hydrolases"/>
    <property type="match status" value="1"/>
</dbReference>
<organism evidence="1 2">
    <name type="scientific">Paenirhodobacter enshiensis</name>
    <dbReference type="NCBI Taxonomy" id="1105367"/>
    <lineage>
        <taxon>Bacteria</taxon>
        <taxon>Pseudomonadati</taxon>
        <taxon>Pseudomonadota</taxon>
        <taxon>Alphaproteobacteria</taxon>
        <taxon>Rhodobacterales</taxon>
        <taxon>Rhodobacter group</taxon>
        <taxon>Paenirhodobacter</taxon>
    </lineage>
</organism>
<dbReference type="eggNOG" id="COG0572">
    <property type="taxonomic scope" value="Bacteria"/>
</dbReference>